<feature type="binding site" evidence="3">
    <location>
        <position position="299"/>
    </location>
    <ligand>
        <name>Zn(2+)</name>
        <dbReference type="ChEBI" id="CHEBI:29105"/>
    </ligand>
</feature>
<protein>
    <submittedName>
        <fullName evidence="5">Homocysteine S-methyltransferase family protein</fullName>
    </submittedName>
</protein>
<evidence type="ECO:0000313" key="5">
    <source>
        <dbReference type="EMBL" id="MCB5410755.1"/>
    </source>
</evidence>
<keyword evidence="6" id="KW-1185">Reference proteome</keyword>
<feature type="binding site" evidence="3">
    <location>
        <position position="220"/>
    </location>
    <ligand>
        <name>Zn(2+)</name>
        <dbReference type="ChEBI" id="CHEBI:29105"/>
    </ligand>
</feature>
<organism evidence="5 6">
    <name type="scientific">Pseudogemmobacter faecipullorum</name>
    <dbReference type="NCBI Taxonomy" id="2755041"/>
    <lineage>
        <taxon>Bacteria</taxon>
        <taxon>Pseudomonadati</taxon>
        <taxon>Pseudomonadota</taxon>
        <taxon>Alphaproteobacteria</taxon>
        <taxon>Rhodobacterales</taxon>
        <taxon>Paracoccaceae</taxon>
        <taxon>Pseudogemmobacter</taxon>
    </lineage>
</organism>
<dbReference type="InterPro" id="IPR003726">
    <property type="entry name" value="HCY_dom"/>
</dbReference>
<accession>A0ABS8CMY5</accession>
<dbReference type="InterPro" id="IPR036589">
    <property type="entry name" value="HCY_dom_sf"/>
</dbReference>
<keyword evidence="3" id="KW-0862">Zinc</keyword>
<keyword evidence="3" id="KW-0479">Metal-binding</keyword>
<feature type="binding site" evidence="3">
    <location>
        <position position="300"/>
    </location>
    <ligand>
        <name>Zn(2+)</name>
        <dbReference type="ChEBI" id="CHEBI:29105"/>
    </ligand>
</feature>
<dbReference type="EMBL" id="JACDXX010000010">
    <property type="protein sequence ID" value="MCB5410755.1"/>
    <property type="molecule type" value="Genomic_DNA"/>
</dbReference>
<dbReference type="Pfam" id="PF02574">
    <property type="entry name" value="S-methyl_trans"/>
    <property type="match status" value="1"/>
</dbReference>
<evidence type="ECO:0000256" key="1">
    <source>
        <dbReference type="ARBA" id="ARBA00022603"/>
    </source>
</evidence>
<dbReference type="PROSITE" id="PS50970">
    <property type="entry name" value="HCY"/>
    <property type="match status" value="1"/>
</dbReference>
<evidence type="ECO:0000259" key="4">
    <source>
        <dbReference type="PROSITE" id="PS50970"/>
    </source>
</evidence>
<dbReference type="Proteomes" id="UP001198571">
    <property type="component" value="Unassembled WGS sequence"/>
</dbReference>
<dbReference type="PANTHER" id="PTHR11103:SF18">
    <property type="entry name" value="SLR1189 PROTEIN"/>
    <property type="match status" value="1"/>
</dbReference>
<feature type="domain" description="Hcy-binding" evidence="4">
    <location>
        <begin position="1"/>
        <end position="314"/>
    </location>
</feature>
<dbReference type="Gene3D" id="3.20.20.330">
    <property type="entry name" value="Homocysteine-binding-like domain"/>
    <property type="match status" value="1"/>
</dbReference>
<keyword evidence="1 3" id="KW-0489">Methyltransferase</keyword>
<reference evidence="5 6" key="1">
    <citation type="submission" date="2020-07" db="EMBL/GenBank/DDBJ databases">
        <title>Pseudogemmobacter sp. nov., isolated from poultry manure in Taiwan.</title>
        <authorList>
            <person name="Lin S.-Y."/>
            <person name="Tang Y.-S."/>
            <person name="Young C.-C."/>
        </authorList>
    </citation>
    <scope>NUCLEOTIDE SEQUENCE [LARGE SCALE GENOMIC DNA]</scope>
    <source>
        <strain evidence="5 6">CC-YST710</strain>
    </source>
</reference>
<proteinExistence type="predicted"/>
<dbReference type="InterPro" id="IPR017226">
    <property type="entry name" value="BHMT-like"/>
</dbReference>
<gene>
    <name evidence="5" type="ORF">H0485_12195</name>
</gene>
<dbReference type="PANTHER" id="PTHR11103">
    <property type="entry name" value="SLR1189 PROTEIN"/>
    <property type="match status" value="1"/>
</dbReference>
<dbReference type="SUPFAM" id="SSF82282">
    <property type="entry name" value="Homocysteine S-methyltransferase"/>
    <property type="match status" value="1"/>
</dbReference>
<keyword evidence="2 3" id="KW-0808">Transferase</keyword>
<comment type="cofactor">
    <cofactor evidence="3">
        <name>Zn(2+)</name>
        <dbReference type="ChEBI" id="CHEBI:29105"/>
    </cofactor>
</comment>
<evidence type="ECO:0000313" key="6">
    <source>
        <dbReference type="Proteomes" id="UP001198571"/>
    </source>
</evidence>
<evidence type="ECO:0000256" key="3">
    <source>
        <dbReference type="PROSITE-ProRule" id="PRU00333"/>
    </source>
</evidence>
<sequence length="316" mass="33902">MGAAMGRIFILDGGMGRELLRRGAPFRQPEWSALALIEAPEHVSAVHDDYIHAGADMITTNSYAVVPFHIGAERFEREGLGLAQLSGRLARESAARSERKIIVAGSLPPVLGSYRPDLFDKAEARRLLSVLITGLAPYVDVWLAETLSSVEEAETVRELLAELLPGDSRPLWVSFTLEDIKGAGEVLAGRADPVLRSGEKLAGAVLRVRDLGAEVLLFNCSQAEFMEPAIRIARQNLEGHPLAGHIGAYANTFVPVPEGEDKVAANGDLCHLRGDLEPAQYAAIVQDWIAAGASYAGGCCGIGPDHICALHHDHAH</sequence>
<name>A0ABS8CMY5_9RHOB</name>
<evidence type="ECO:0000256" key="2">
    <source>
        <dbReference type="ARBA" id="ARBA00022679"/>
    </source>
</evidence>
<dbReference type="PIRSF" id="PIRSF037505">
    <property type="entry name" value="Betaine_HMT"/>
    <property type="match status" value="1"/>
</dbReference>
<comment type="caution">
    <text evidence="5">The sequence shown here is derived from an EMBL/GenBank/DDBJ whole genome shotgun (WGS) entry which is preliminary data.</text>
</comment>